<dbReference type="AlphaFoldDB" id="A0A381ZTD1"/>
<name>A0A381ZTD1_9ZZZZ</name>
<dbReference type="EMBL" id="UINC01022578">
    <property type="protein sequence ID" value="SVA92496.1"/>
    <property type="molecule type" value="Genomic_DNA"/>
</dbReference>
<accession>A0A381ZTD1</accession>
<evidence type="ECO:0000313" key="1">
    <source>
        <dbReference type="EMBL" id="SVA92496.1"/>
    </source>
</evidence>
<dbReference type="SUPFAM" id="SSF69635">
    <property type="entry name" value="Type III secretory system chaperone-like"/>
    <property type="match status" value="1"/>
</dbReference>
<dbReference type="InterPro" id="IPR054345">
    <property type="entry name" value="Tir-like"/>
</dbReference>
<dbReference type="Pfam" id="PF22550">
    <property type="entry name" value="CesT_Tir_1"/>
    <property type="match status" value="1"/>
</dbReference>
<sequence>MVTREDLESFLIRMDLDWDEVDEGMFLLQSPSGDVVLHLSDPVLLLRLKVMDLPDHEPHMWKMYRVLLELNATDIVHGAYGIEEGELILSDTLELETLDFEELQASVESLQYAASSHLKRIRILSGAEGGDSDGED</sequence>
<organism evidence="1">
    <name type="scientific">marine metagenome</name>
    <dbReference type="NCBI Taxonomy" id="408172"/>
    <lineage>
        <taxon>unclassified sequences</taxon>
        <taxon>metagenomes</taxon>
        <taxon>ecological metagenomes</taxon>
    </lineage>
</organism>
<gene>
    <name evidence="1" type="ORF">METZ01_LOCUS145350</name>
</gene>
<evidence type="ECO:0008006" key="2">
    <source>
        <dbReference type="Google" id="ProtNLM"/>
    </source>
</evidence>
<protein>
    <recommendedName>
        <fullName evidence="2">YbjN domain-containing protein</fullName>
    </recommendedName>
</protein>
<dbReference type="Gene3D" id="3.30.1460.10">
    <property type="match status" value="1"/>
</dbReference>
<proteinExistence type="predicted"/>
<reference evidence="1" key="1">
    <citation type="submission" date="2018-05" db="EMBL/GenBank/DDBJ databases">
        <authorList>
            <person name="Lanie J.A."/>
            <person name="Ng W.-L."/>
            <person name="Kazmierczak K.M."/>
            <person name="Andrzejewski T.M."/>
            <person name="Davidsen T.M."/>
            <person name="Wayne K.J."/>
            <person name="Tettelin H."/>
            <person name="Glass J.I."/>
            <person name="Rusch D."/>
            <person name="Podicherti R."/>
            <person name="Tsui H.-C.T."/>
            <person name="Winkler M.E."/>
        </authorList>
    </citation>
    <scope>NUCLEOTIDE SEQUENCE</scope>
</reference>